<feature type="compositionally biased region" description="Basic and acidic residues" evidence="1">
    <location>
        <begin position="174"/>
        <end position="185"/>
    </location>
</feature>
<feature type="compositionally biased region" description="Basic and acidic residues" evidence="1">
    <location>
        <begin position="146"/>
        <end position="164"/>
    </location>
</feature>
<dbReference type="OrthoDB" id="9994712at2"/>
<evidence type="ECO:0000256" key="1">
    <source>
        <dbReference type="SAM" id="MobiDB-lite"/>
    </source>
</evidence>
<evidence type="ECO:0008006" key="7">
    <source>
        <dbReference type="Google" id="ProtNLM"/>
    </source>
</evidence>
<evidence type="ECO:0000256" key="2">
    <source>
        <dbReference type="SAM" id="Phobius"/>
    </source>
</evidence>
<name>A0A1I0XD03_9ACTN</name>
<dbReference type="Proteomes" id="UP000199113">
    <property type="component" value="Unassembled WGS sequence"/>
</dbReference>
<proteinExistence type="predicted"/>
<evidence type="ECO:0000313" key="4">
    <source>
        <dbReference type="EMBL" id="SFA98306.1"/>
    </source>
</evidence>
<feature type="transmembrane region" description="Helical" evidence="2">
    <location>
        <begin position="20"/>
        <end position="39"/>
    </location>
</feature>
<keyword evidence="2" id="KW-0812">Transmembrane</keyword>
<reference evidence="3 6" key="2">
    <citation type="submission" date="2017-12" db="EMBL/GenBank/DDBJ databases">
        <title>Pharmacopeia of the Arctic Ocean.</title>
        <authorList>
            <person name="Collins E."/>
            <person name="Ducluzeau A.-L."/>
        </authorList>
    </citation>
    <scope>NUCLEOTIDE SEQUENCE [LARGE SCALE GENOMIC DNA]</scope>
    <source>
        <strain evidence="3 6">DSM 23325</strain>
    </source>
</reference>
<feature type="transmembrane region" description="Helical" evidence="2">
    <location>
        <begin position="70"/>
        <end position="90"/>
    </location>
</feature>
<protein>
    <recommendedName>
        <fullName evidence="7">Alkaline shock response membrane anchor protein AmaP</fullName>
    </recommendedName>
</protein>
<dbReference type="Proteomes" id="UP000233565">
    <property type="component" value="Unassembled WGS sequence"/>
</dbReference>
<evidence type="ECO:0000313" key="5">
    <source>
        <dbReference type="Proteomes" id="UP000199113"/>
    </source>
</evidence>
<gene>
    <name evidence="3" type="ORF">CXG46_01445</name>
    <name evidence="4" type="ORF">SAMN05192575_102284</name>
</gene>
<keyword evidence="6" id="KW-1185">Reference proteome</keyword>
<reference evidence="4" key="1">
    <citation type="submission" date="2016-10" db="EMBL/GenBank/DDBJ databases">
        <authorList>
            <person name="de Groot N.N."/>
        </authorList>
    </citation>
    <scope>NUCLEOTIDE SEQUENCE [LARGE SCALE GENOMIC DNA]</scope>
    <source>
        <strain evidence="4">CGMCC 1.10697</strain>
    </source>
</reference>
<dbReference type="AlphaFoldDB" id="A0A1I0XD03"/>
<organism evidence="4 5">
    <name type="scientific">Nocardioides alpinus</name>
    <dbReference type="NCBI Taxonomy" id="748909"/>
    <lineage>
        <taxon>Bacteria</taxon>
        <taxon>Bacillati</taxon>
        <taxon>Actinomycetota</taxon>
        <taxon>Actinomycetes</taxon>
        <taxon>Propionibacteriales</taxon>
        <taxon>Nocardioidaceae</taxon>
        <taxon>Nocardioides</taxon>
    </lineage>
</organism>
<accession>A0A1I0XD03</accession>
<feature type="region of interest" description="Disordered" evidence="1">
    <location>
        <begin position="146"/>
        <end position="185"/>
    </location>
</feature>
<dbReference type="EMBL" id="FOKC01000002">
    <property type="protein sequence ID" value="SFA98306.1"/>
    <property type="molecule type" value="Genomic_DNA"/>
</dbReference>
<dbReference type="EMBL" id="PJBV01000010">
    <property type="protein sequence ID" value="PKH44250.1"/>
    <property type="molecule type" value="Genomic_DNA"/>
</dbReference>
<keyword evidence="2" id="KW-0472">Membrane</keyword>
<evidence type="ECO:0000313" key="6">
    <source>
        <dbReference type="Proteomes" id="UP000233565"/>
    </source>
</evidence>
<dbReference type="RefSeq" id="WP_091196286.1">
    <property type="nucleotide sequence ID" value="NZ_FOKC01000002.1"/>
</dbReference>
<evidence type="ECO:0000313" key="3">
    <source>
        <dbReference type="EMBL" id="PKH44250.1"/>
    </source>
</evidence>
<sequence>MSTTRTERALARAPLARHRAVAIGIVLALGLVAVGVVAVRDLAVAEGWATGEPWLADGLRSLDGLGPTDGVLAVATLAALLGLLLMYAGLRPAARRHVASGEVEQLWSNPSALAEVARSAADRAPGVVSARTARARKGRVVIEVATREGRTTDGADPTDARDRATTAGQALGARRVDVRTAQEES</sequence>
<dbReference type="STRING" id="748909.SAMN05192575_102284"/>
<keyword evidence="2" id="KW-1133">Transmembrane helix</keyword>